<dbReference type="InterPro" id="IPR036890">
    <property type="entry name" value="HATPase_C_sf"/>
</dbReference>
<protein>
    <recommendedName>
        <fullName evidence="1">Histidine kinase/HSP90-like ATPase domain-containing protein</fullName>
    </recommendedName>
</protein>
<sequence length="347" mass="37702">MLELLALVLVVAGAALAAALAVLRRQAQRHARLAEALIAQRPRVGADPLAWFEAARPMLEAAGVRGLRYRGRWFASPVEGGWGTEAGEPRVRRFGAGEMALEVALFLRPARGERRLLRAMPLAVFDLLLEQALLGKSEAIAAALARQAELTLYLQHDMKNLAQWLLLLADQFEDAPDERLPARAAHLRQQAPLLRRRAERLVDLMARRAPVDAPESDVELAGEARVFATFHGVELATAGDPGRTRLDRSHLERILDNLFANFAASPGTPPVTLRVERAADRLSAVFRQPAELAIPPERIFEPLASGRAQGTGLGLYQARLAALALGGDLQAQPTADGLEFVLALPTP</sequence>
<dbReference type="Proteomes" id="UP000636453">
    <property type="component" value="Unassembled WGS sequence"/>
</dbReference>
<feature type="domain" description="Histidine kinase/HSP90-like ATPase" evidence="1">
    <location>
        <begin position="247"/>
        <end position="346"/>
    </location>
</feature>
<accession>A0A919DBG3</accession>
<evidence type="ECO:0000259" key="1">
    <source>
        <dbReference type="Pfam" id="PF02518"/>
    </source>
</evidence>
<dbReference type="EMBL" id="BNCF01000004">
    <property type="protein sequence ID" value="GHE29893.1"/>
    <property type="molecule type" value="Genomic_DNA"/>
</dbReference>
<proteinExistence type="predicted"/>
<keyword evidence="3" id="KW-1185">Reference proteome</keyword>
<dbReference type="AlphaFoldDB" id="A0A919DBG3"/>
<dbReference type="OrthoDB" id="9815750at2"/>
<evidence type="ECO:0000313" key="3">
    <source>
        <dbReference type="Proteomes" id="UP000636453"/>
    </source>
</evidence>
<evidence type="ECO:0000313" key="2">
    <source>
        <dbReference type="EMBL" id="GHE29893.1"/>
    </source>
</evidence>
<gene>
    <name evidence="2" type="ORF">GCM10007167_09690</name>
</gene>
<dbReference type="Pfam" id="PF02518">
    <property type="entry name" value="HATPase_c"/>
    <property type="match status" value="1"/>
</dbReference>
<dbReference type="SUPFAM" id="SSF55874">
    <property type="entry name" value="ATPase domain of HSP90 chaperone/DNA topoisomerase II/histidine kinase"/>
    <property type="match status" value="1"/>
</dbReference>
<comment type="caution">
    <text evidence="2">The sequence shown here is derived from an EMBL/GenBank/DDBJ whole genome shotgun (WGS) entry which is preliminary data.</text>
</comment>
<dbReference type="Gene3D" id="3.30.565.10">
    <property type="entry name" value="Histidine kinase-like ATPase, C-terminal domain"/>
    <property type="match status" value="1"/>
</dbReference>
<dbReference type="RefSeq" id="WP_146474226.1">
    <property type="nucleotide sequence ID" value="NZ_BNCF01000004.1"/>
</dbReference>
<name>A0A919DBG3_9GAMM</name>
<organism evidence="2 3">
    <name type="scientific">Vulcaniibacterium thermophilum</name>
    <dbReference type="NCBI Taxonomy" id="1169913"/>
    <lineage>
        <taxon>Bacteria</taxon>
        <taxon>Pseudomonadati</taxon>
        <taxon>Pseudomonadota</taxon>
        <taxon>Gammaproteobacteria</taxon>
        <taxon>Lysobacterales</taxon>
        <taxon>Lysobacteraceae</taxon>
        <taxon>Vulcaniibacterium</taxon>
    </lineage>
</organism>
<reference evidence="2" key="2">
    <citation type="submission" date="2020-09" db="EMBL/GenBank/DDBJ databases">
        <authorList>
            <person name="Sun Q."/>
            <person name="Kim S."/>
        </authorList>
    </citation>
    <scope>NUCLEOTIDE SEQUENCE</scope>
    <source>
        <strain evidence="2">KCTC 32020</strain>
    </source>
</reference>
<dbReference type="InterPro" id="IPR003594">
    <property type="entry name" value="HATPase_dom"/>
</dbReference>
<reference evidence="2" key="1">
    <citation type="journal article" date="2014" name="Int. J. Syst. Evol. Microbiol.">
        <title>Complete genome sequence of Corynebacterium casei LMG S-19264T (=DSM 44701T), isolated from a smear-ripened cheese.</title>
        <authorList>
            <consortium name="US DOE Joint Genome Institute (JGI-PGF)"/>
            <person name="Walter F."/>
            <person name="Albersmeier A."/>
            <person name="Kalinowski J."/>
            <person name="Ruckert C."/>
        </authorList>
    </citation>
    <scope>NUCLEOTIDE SEQUENCE</scope>
    <source>
        <strain evidence="2">KCTC 32020</strain>
    </source>
</reference>